<dbReference type="EMBL" id="JADEWZ010000013">
    <property type="protein sequence ID" value="MBE9116295.1"/>
    <property type="molecule type" value="Genomic_DNA"/>
</dbReference>
<evidence type="ECO:0000313" key="2">
    <source>
        <dbReference type="Proteomes" id="UP000654482"/>
    </source>
</evidence>
<accession>A0A8J7JAI1</accession>
<evidence type="ECO:0008006" key="3">
    <source>
        <dbReference type="Google" id="ProtNLM"/>
    </source>
</evidence>
<name>A0A8J7JAI1_9CYAN</name>
<comment type="caution">
    <text evidence="1">The sequence shown here is derived from an EMBL/GenBank/DDBJ whole genome shotgun (WGS) entry which is preliminary data.</text>
</comment>
<keyword evidence="2" id="KW-1185">Reference proteome</keyword>
<organism evidence="1 2">
    <name type="scientific">Lusitaniella coriacea LEGE 07157</name>
    <dbReference type="NCBI Taxonomy" id="945747"/>
    <lineage>
        <taxon>Bacteria</taxon>
        <taxon>Bacillati</taxon>
        <taxon>Cyanobacteriota</taxon>
        <taxon>Cyanophyceae</taxon>
        <taxon>Spirulinales</taxon>
        <taxon>Lusitaniellaceae</taxon>
        <taxon>Lusitaniella</taxon>
    </lineage>
</organism>
<sequence>MLTQRFLESNHPLVKSLFHHSDRELVTLFQHHPEQGKYFTAIFCRYYPIVYTLIGHSARSPVQADYLFALTWRHMFYEMRGLELHNDGVGESNSFQSWIINMTALCINQVVVPPVESINYHLKDASPPLWCYLEQSLDRLPPAIRLILIMAQTFHWSETRIAAYLQAEGDRVSPAQVRATLKQGYQMLESSLPLDIAQIYLGSEEAQGTSERKEELVLSDSV</sequence>
<protein>
    <recommendedName>
        <fullName evidence="3">Sigma-70 family RNA polymerase sigma factor</fullName>
    </recommendedName>
</protein>
<proteinExistence type="predicted"/>
<reference evidence="1" key="1">
    <citation type="submission" date="2020-10" db="EMBL/GenBank/DDBJ databases">
        <authorList>
            <person name="Castelo-Branco R."/>
            <person name="Eusebio N."/>
            <person name="Adriana R."/>
            <person name="Vieira A."/>
            <person name="Brugerolle De Fraissinette N."/>
            <person name="Rezende De Castro R."/>
            <person name="Schneider M.P."/>
            <person name="Vasconcelos V."/>
            <person name="Leao P.N."/>
        </authorList>
    </citation>
    <scope>NUCLEOTIDE SEQUENCE</scope>
    <source>
        <strain evidence="1">LEGE 07157</strain>
    </source>
</reference>
<dbReference type="RefSeq" id="WP_194029391.1">
    <property type="nucleotide sequence ID" value="NZ_JADEWZ010000013.1"/>
</dbReference>
<evidence type="ECO:0000313" key="1">
    <source>
        <dbReference type="EMBL" id="MBE9116295.1"/>
    </source>
</evidence>
<dbReference type="AlphaFoldDB" id="A0A8J7JAI1"/>
<gene>
    <name evidence="1" type="ORF">IQ249_10340</name>
</gene>
<dbReference type="Proteomes" id="UP000654482">
    <property type="component" value="Unassembled WGS sequence"/>
</dbReference>